<accession>A0A8H4PGU5</accession>
<dbReference type="Proteomes" id="UP000554235">
    <property type="component" value="Unassembled WGS sequence"/>
</dbReference>
<keyword evidence="1 3" id="KW-0808">Transferase</keyword>
<keyword evidence="4" id="KW-1185">Reference proteome</keyword>
<dbReference type="Pfam" id="PF06722">
    <property type="entry name" value="EryCIII-like_C"/>
    <property type="match status" value="1"/>
</dbReference>
<evidence type="ECO:0000313" key="4">
    <source>
        <dbReference type="Proteomes" id="UP000554235"/>
    </source>
</evidence>
<proteinExistence type="predicted"/>
<dbReference type="AlphaFoldDB" id="A0A8H4PGU5"/>
<dbReference type="InterPro" id="IPR002213">
    <property type="entry name" value="UDP_glucos_trans"/>
</dbReference>
<dbReference type="PANTHER" id="PTHR21015:SF22">
    <property type="entry name" value="GLYCOSYLTRANSFERASE"/>
    <property type="match status" value="1"/>
</dbReference>
<reference evidence="3 4" key="1">
    <citation type="submission" date="2020-01" db="EMBL/GenBank/DDBJ databases">
        <title>Identification and distribution of gene clusters putatively required for synthesis of sphingolipid metabolism inhibitors in phylogenetically diverse species of the filamentous fungus Fusarium.</title>
        <authorList>
            <person name="Kim H.-S."/>
            <person name="Busman M."/>
            <person name="Brown D.W."/>
            <person name="Divon H."/>
            <person name="Uhlig S."/>
            <person name="Proctor R.H."/>
        </authorList>
    </citation>
    <scope>NUCLEOTIDE SEQUENCE [LARGE SCALE GENOMIC DNA]</scope>
    <source>
        <strain evidence="3 4">NRRL 20459</strain>
    </source>
</reference>
<sequence>MPSDMPAVAELVAGIESTTITNSNSSKKPYLVFAAAPADGHTNPLVRIAGELINRGFEVTFIGGVQFEDLIKGIGAEFVPLASMFNPKMEAERNAVPAGLPRLLYDMKYIFVGQTPERWRILKEVLEGLRQKDPEREIVIVPETFYMGVNPLSLGAPLPKGFTTRPKVVNLHVVPYVATSIDTGPGGPGLPPDSSESGRARNQMLNQMMVAGPFAESIAYQDEILKELGTTELLEPQVPFHHWMLIHDVTLQMCPPSLEYPRSDMPSNVKFAGCLTPKPVPADFVYPEWWEDVKRGDRRIVAVTQGTIARDYTDLLIPSIRALADREDLLVVAILGMRGASLPADITVPSNTRVIDYLPYDVLLPHASVFVMNAGYGGFLHGVTNGVPLVLAGETEDKPEIAMRGQWSGVAANLRTGRPSPELVREGVERVLGDDNFKKRVNEIREENEAMKMFDIVEKQILTIGSVDA</sequence>
<dbReference type="InterPro" id="IPR010610">
    <property type="entry name" value="EryCIII-like_C"/>
</dbReference>
<comment type="caution">
    <text evidence="3">The sequence shown here is derived from an EMBL/GenBank/DDBJ whole genome shotgun (WGS) entry which is preliminary data.</text>
</comment>
<evidence type="ECO:0000256" key="1">
    <source>
        <dbReference type="ARBA" id="ARBA00022679"/>
    </source>
</evidence>
<dbReference type="SUPFAM" id="SSF53756">
    <property type="entry name" value="UDP-Glycosyltransferase/glycogen phosphorylase"/>
    <property type="match status" value="1"/>
</dbReference>
<organism evidence="3 4">
    <name type="scientific">Fusarium albosuccineum</name>
    <dbReference type="NCBI Taxonomy" id="1237068"/>
    <lineage>
        <taxon>Eukaryota</taxon>
        <taxon>Fungi</taxon>
        <taxon>Dikarya</taxon>
        <taxon>Ascomycota</taxon>
        <taxon>Pezizomycotina</taxon>
        <taxon>Sordariomycetes</taxon>
        <taxon>Hypocreomycetidae</taxon>
        <taxon>Hypocreales</taxon>
        <taxon>Nectriaceae</taxon>
        <taxon>Fusarium</taxon>
        <taxon>Fusarium decemcellulare species complex</taxon>
    </lineage>
</organism>
<protein>
    <submittedName>
        <fullName evidence="3">N-glycosyltransferase</fullName>
    </submittedName>
</protein>
<dbReference type="Gene3D" id="3.40.50.2000">
    <property type="entry name" value="Glycogen Phosphorylase B"/>
    <property type="match status" value="2"/>
</dbReference>
<name>A0A8H4PGU5_9HYPO</name>
<dbReference type="GO" id="GO:0016758">
    <property type="term" value="F:hexosyltransferase activity"/>
    <property type="evidence" value="ECO:0007669"/>
    <property type="project" value="UniProtKB-ARBA"/>
</dbReference>
<gene>
    <name evidence="3" type="ORF">FALBO_2448</name>
</gene>
<evidence type="ECO:0000313" key="3">
    <source>
        <dbReference type="EMBL" id="KAF4470643.1"/>
    </source>
</evidence>
<dbReference type="GO" id="GO:0008194">
    <property type="term" value="F:UDP-glycosyltransferase activity"/>
    <property type="evidence" value="ECO:0007669"/>
    <property type="project" value="InterPro"/>
</dbReference>
<evidence type="ECO:0000259" key="2">
    <source>
        <dbReference type="Pfam" id="PF06722"/>
    </source>
</evidence>
<dbReference type="PANTHER" id="PTHR21015">
    <property type="entry name" value="UDP-N-ACETYLGLUCOSAMINE--N-ACETYLMURAMYL-(PENTAPEPTIDE) PYROPHOSPHORYL-UNDECAPRENOL N-ACETYLGLUCOSAMINE TRANSFERASE 1"/>
    <property type="match status" value="1"/>
</dbReference>
<dbReference type="OrthoDB" id="5835829at2759"/>
<feature type="domain" description="Erythromycin biosynthesis protein CIII-like C-terminal" evidence="2">
    <location>
        <begin position="340"/>
        <end position="450"/>
    </location>
</feature>
<dbReference type="CDD" id="cd03784">
    <property type="entry name" value="GT1_Gtf-like"/>
    <property type="match status" value="1"/>
</dbReference>
<dbReference type="EMBL" id="JAADYS010000314">
    <property type="protein sequence ID" value="KAF4470643.1"/>
    <property type="molecule type" value="Genomic_DNA"/>
</dbReference>